<evidence type="ECO:0000256" key="5">
    <source>
        <dbReference type="ARBA" id="ARBA00023002"/>
    </source>
</evidence>
<dbReference type="InterPro" id="IPR002401">
    <property type="entry name" value="Cyt_P450_E_grp-I"/>
</dbReference>
<feature type="binding site" description="axial binding residue" evidence="8">
    <location>
        <position position="467"/>
    </location>
    <ligand>
        <name>heme</name>
        <dbReference type="ChEBI" id="CHEBI:30413"/>
    </ligand>
    <ligandPart>
        <name>Fe</name>
        <dbReference type="ChEBI" id="CHEBI:18248"/>
    </ligandPart>
</feature>
<keyword evidence="5 9" id="KW-0560">Oxidoreductase</keyword>
<evidence type="ECO:0000256" key="3">
    <source>
        <dbReference type="ARBA" id="ARBA00022617"/>
    </source>
</evidence>
<keyword evidence="4 8" id="KW-0479">Metal-binding</keyword>
<evidence type="ECO:0000256" key="1">
    <source>
        <dbReference type="ARBA" id="ARBA00001971"/>
    </source>
</evidence>
<dbReference type="GO" id="GO:0020037">
    <property type="term" value="F:heme binding"/>
    <property type="evidence" value="ECO:0007669"/>
    <property type="project" value="InterPro"/>
</dbReference>
<dbReference type="InterPro" id="IPR036396">
    <property type="entry name" value="Cyt_P450_sf"/>
</dbReference>
<dbReference type="AlphaFoldDB" id="A0A9E7YFM5"/>
<evidence type="ECO:0000256" key="7">
    <source>
        <dbReference type="ARBA" id="ARBA00023033"/>
    </source>
</evidence>
<dbReference type="CDD" id="cd11054">
    <property type="entry name" value="CYP24A1-like"/>
    <property type="match status" value="1"/>
</dbReference>
<dbReference type="SUPFAM" id="SSF48264">
    <property type="entry name" value="Cytochrome P450"/>
    <property type="match status" value="1"/>
</dbReference>
<dbReference type="PRINTS" id="PR00463">
    <property type="entry name" value="EP450I"/>
</dbReference>
<comment type="similarity">
    <text evidence="2 9">Belongs to the cytochrome P450 family.</text>
</comment>
<dbReference type="PROSITE" id="PS00086">
    <property type="entry name" value="CYTOCHROME_P450"/>
    <property type="match status" value="1"/>
</dbReference>
<dbReference type="PRINTS" id="PR00385">
    <property type="entry name" value="P450"/>
</dbReference>
<dbReference type="FunFam" id="1.10.630.10:FF:000006">
    <property type="entry name" value="Cytochrome P450 302a1, mitochondrial"/>
    <property type="match status" value="1"/>
</dbReference>
<dbReference type="Pfam" id="PF00067">
    <property type="entry name" value="p450"/>
    <property type="match status" value="1"/>
</dbReference>
<evidence type="ECO:0000256" key="4">
    <source>
        <dbReference type="ARBA" id="ARBA00022723"/>
    </source>
</evidence>
<sequence>MLCSRFKITPNINKNYNILRCLLSTTNVAVEWDNAQPFETLPGPKPLPILGNAPRFLPPFGEYSGKNFLQIYQQLQKQYGNIMVLRGLPGREPIVVTYSVNDIETMYRNEGPRPYRPGLDSLRYYRKHVRNDVHKILGLALSQGDDWWDMRSKVNPVMMKTQSIRRYTKTVSSIADDLIKKIDILLSESDKSELPDDFLNELFRWSLETVCAIALDTRLGCLDPNMSHDSEAQKMIDASVEMFECIYELDILPSVWKFVSTPTLKKSIKVNDFITSYVMKHLDAAEERMKNKPSNSDHEPSILERLIVIDKNVASAMVNDAMIAGIETTSKTVATVMYFLATNPNAQDKLREEINTIWPDSSTDITSKQIDQMLYLRACIKEAQRIAPVTVGTVRKLDVDVVLSGYQIPKGTDILSPNIVLCLSDKHFPQPEKYLPERWLRSSPSELSARNTNMFVYLPFGFGPRTCIGKRLATHEVEVLIAKLFKKYKFQWNYGPMRYTTKLLYEVADPLRFELHPV</sequence>
<dbReference type="GO" id="GO:0016705">
    <property type="term" value="F:oxidoreductase activity, acting on paired donors, with incorporation or reduction of molecular oxygen"/>
    <property type="evidence" value="ECO:0007669"/>
    <property type="project" value="InterPro"/>
</dbReference>
<proteinExistence type="evidence at transcript level"/>
<protein>
    <submittedName>
        <fullName evidence="10">Cytochrome P450 CYP12AS1</fullName>
    </submittedName>
</protein>
<accession>A0A9E7YFM5</accession>
<reference evidence="10" key="2">
    <citation type="submission" date="2022-05" db="EMBL/GenBank/DDBJ databases">
        <authorList>
            <person name="Pathak J."/>
            <person name="Thiruvengadam V."/>
            <person name="Gracy G.R."/>
        </authorList>
    </citation>
    <scope>NUCLEOTIDE SEQUENCE</scope>
</reference>
<dbReference type="InterPro" id="IPR001128">
    <property type="entry name" value="Cyt_P450"/>
</dbReference>
<name>A0A9E7YFM5_9NEOP</name>
<dbReference type="Gene3D" id="1.10.630.10">
    <property type="entry name" value="Cytochrome P450"/>
    <property type="match status" value="1"/>
</dbReference>
<evidence type="ECO:0000256" key="9">
    <source>
        <dbReference type="RuleBase" id="RU000461"/>
    </source>
</evidence>
<evidence type="ECO:0000256" key="2">
    <source>
        <dbReference type="ARBA" id="ARBA00010617"/>
    </source>
</evidence>
<dbReference type="PANTHER" id="PTHR24279:SF120">
    <property type="entry name" value="CYTOCHROME P450"/>
    <property type="match status" value="1"/>
</dbReference>
<keyword evidence="7 9" id="KW-0503">Monooxygenase</keyword>
<organism evidence="10">
    <name type="scientific">Chrysoperla zastrowi sillemi</name>
    <dbReference type="NCBI Taxonomy" id="482137"/>
    <lineage>
        <taxon>Eukaryota</taxon>
        <taxon>Metazoa</taxon>
        <taxon>Ecdysozoa</taxon>
        <taxon>Arthropoda</taxon>
        <taxon>Hexapoda</taxon>
        <taxon>Insecta</taxon>
        <taxon>Pterygota</taxon>
        <taxon>Neoptera</taxon>
        <taxon>Endopterygota</taxon>
        <taxon>Neuroptera</taxon>
        <taxon>Hemerobiiformia</taxon>
        <taxon>Chrysopidae</taxon>
        <taxon>Chrysopinae</taxon>
        <taxon>Chrysoperla</taxon>
    </lineage>
</organism>
<evidence type="ECO:0000256" key="8">
    <source>
        <dbReference type="PIRSR" id="PIRSR602401-1"/>
    </source>
</evidence>
<dbReference type="GO" id="GO:0004497">
    <property type="term" value="F:monooxygenase activity"/>
    <property type="evidence" value="ECO:0007669"/>
    <property type="project" value="UniProtKB-KW"/>
</dbReference>
<dbReference type="InterPro" id="IPR017972">
    <property type="entry name" value="Cyt_P450_CS"/>
</dbReference>
<dbReference type="EMBL" id="ON646376">
    <property type="protein sequence ID" value="UZE89892.1"/>
    <property type="molecule type" value="mRNA"/>
</dbReference>
<dbReference type="InterPro" id="IPR050479">
    <property type="entry name" value="CYP11_CYP27_families"/>
</dbReference>
<evidence type="ECO:0000313" key="10">
    <source>
        <dbReference type="EMBL" id="UZE89892.1"/>
    </source>
</evidence>
<evidence type="ECO:0000256" key="6">
    <source>
        <dbReference type="ARBA" id="ARBA00023004"/>
    </source>
</evidence>
<reference evidence="10" key="1">
    <citation type="journal article" date="2022" name="Insects">
        <title>Comparative Transcriptome Analysis to Reveal Differentially Expressed cytochrome P450 in Response to Imidacloprid in the Aphid Lion, Chrysoperla zastrowi sillemi (Esben-Petersen).</title>
        <authorList>
            <person name="Pathak J."/>
            <person name="Ramasamy G.G."/>
            <person name="Agrawal A."/>
            <person name="Srivastava S."/>
            <person name="Basavaarya B.R."/>
            <person name="Muthugounder M."/>
            <person name="Muniyappa V.K."/>
            <person name="Maria P."/>
            <person name="Rai A."/>
            <person name="Venkatesan T."/>
        </authorList>
    </citation>
    <scope>NUCLEOTIDE SEQUENCE</scope>
</reference>
<dbReference type="GO" id="GO:0005506">
    <property type="term" value="F:iron ion binding"/>
    <property type="evidence" value="ECO:0007669"/>
    <property type="project" value="InterPro"/>
</dbReference>
<keyword evidence="6 8" id="KW-0408">Iron</keyword>
<keyword evidence="3 8" id="KW-0349">Heme</keyword>
<comment type="cofactor">
    <cofactor evidence="1 8">
        <name>heme</name>
        <dbReference type="ChEBI" id="CHEBI:30413"/>
    </cofactor>
</comment>
<dbReference type="PANTHER" id="PTHR24279">
    <property type="entry name" value="CYTOCHROME P450"/>
    <property type="match status" value="1"/>
</dbReference>